<evidence type="ECO:0000313" key="2">
    <source>
        <dbReference type="Proteomes" id="UP001415857"/>
    </source>
</evidence>
<gene>
    <name evidence="1" type="ORF">L1049_009688</name>
</gene>
<proteinExistence type="predicted"/>
<organism evidence="1 2">
    <name type="scientific">Liquidambar formosana</name>
    <name type="common">Formosan gum</name>
    <dbReference type="NCBI Taxonomy" id="63359"/>
    <lineage>
        <taxon>Eukaryota</taxon>
        <taxon>Viridiplantae</taxon>
        <taxon>Streptophyta</taxon>
        <taxon>Embryophyta</taxon>
        <taxon>Tracheophyta</taxon>
        <taxon>Spermatophyta</taxon>
        <taxon>Magnoliopsida</taxon>
        <taxon>eudicotyledons</taxon>
        <taxon>Gunneridae</taxon>
        <taxon>Pentapetalae</taxon>
        <taxon>Saxifragales</taxon>
        <taxon>Altingiaceae</taxon>
        <taxon>Liquidambar</taxon>
    </lineage>
</organism>
<reference evidence="1 2" key="1">
    <citation type="journal article" date="2024" name="Plant J.">
        <title>Genome sequences and population genomics reveal climatic adaptation and genomic divergence between two closely related sweetgum species.</title>
        <authorList>
            <person name="Xu W.Q."/>
            <person name="Ren C.Q."/>
            <person name="Zhang X.Y."/>
            <person name="Comes H.P."/>
            <person name="Liu X.H."/>
            <person name="Li Y.G."/>
            <person name="Kettle C.J."/>
            <person name="Jalonen R."/>
            <person name="Gaisberger H."/>
            <person name="Ma Y.Z."/>
            <person name="Qiu Y.X."/>
        </authorList>
    </citation>
    <scope>NUCLEOTIDE SEQUENCE [LARGE SCALE GENOMIC DNA]</scope>
    <source>
        <strain evidence="1">Hangzhou</strain>
    </source>
</reference>
<accession>A0AAP0N7Q5</accession>
<dbReference type="AlphaFoldDB" id="A0AAP0N7Q5"/>
<sequence length="18" mass="2004">MDIGNTVTKELQISVELN</sequence>
<keyword evidence="2" id="KW-1185">Reference proteome</keyword>
<dbReference type="Proteomes" id="UP001415857">
    <property type="component" value="Unassembled WGS sequence"/>
</dbReference>
<name>A0AAP0N7Q5_LIQFO</name>
<dbReference type="EMBL" id="JBBPBK010000016">
    <property type="protein sequence ID" value="KAK9267266.1"/>
    <property type="molecule type" value="Genomic_DNA"/>
</dbReference>
<comment type="caution">
    <text evidence="1">The sequence shown here is derived from an EMBL/GenBank/DDBJ whole genome shotgun (WGS) entry which is preliminary data.</text>
</comment>
<protein>
    <submittedName>
        <fullName evidence="1">Uncharacterized protein</fullName>
    </submittedName>
</protein>
<evidence type="ECO:0000313" key="1">
    <source>
        <dbReference type="EMBL" id="KAK9267266.1"/>
    </source>
</evidence>